<dbReference type="EMBL" id="JH930861">
    <property type="protein sequence ID" value="EKM48635.1"/>
    <property type="molecule type" value="Genomic_DNA"/>
</dbReference>
<keyword evidence="2" id="KW-1185">Reference proteome</keyword>
<dbReference type="RefSeq" id="XP_007402813.1">
    <property type="nucleotide sequence ID" value="XM_007402751.1"/>
</dbReference>
<dbReference type="AlphaFoldDB" id="K5VPI5"/>
<accession>K5VPI5</accession>
<reference evidence="1 2" key="1">
    <citation type="journal article" date="2012" name="BMC Genomics">
        <title>Comparative genomics of the white-rot fungi, Phanerochaete carnosa and P. chrysosporium, to elucidate the genetic basis of the distinct wood types they colonize.</title>
        <authorList>
            <person name="Suzuki H."/>
            <person name="MacDonald J."/>
            <person name="Syed K."/>
            <person name="Salamov A."/>
            <person name="Hori C."/>
            <person name="Aerts A."/>
            <person name="Henrissat B."/>
            <person name="Wiebenga A."/>
            <person name="vanKuyk P.A."/>
            <person name="Barry K."/>
            <person name="Lindquist E."/>
            <person name="LaButti K."/>
            <person name="Lapidus A."/>
            <person name="Lucas S."/>
            <person name="Coutinho P."/>
            <person name="Gong Y."/>
            <person name="Samejima M."/>
            <person name="Mahadevan R."/>
            <person name="Abou-Zaid M."/>
            <person name="de Vries R.P."/>
            <person name="Igarashi K."/>
            <person name="Yadav J.S."/>
            <person name="Grigoriev I.V."/>
            <person name="Master E.R."/>
        </authorList>
    </citation>
    <scope>NUCLEOTIDE SEQUENCE [LARGE SCALE GENOMIC DNA]</scope>
    <source>
        <strain evidence="1 2">HHB-10118-sp</strain>
    </source>
</reference>
<protein>
    <submittedName>
        <fullName evidence="1">Uncharacterized protein</fullName>
    </submittedName>
</protein>
<dbReference type="InParanoid" id="K5VPI5"/>
<evidence type="ECO:0000313" key="2">
    <source>
        <dbReference type="Proteomes" id="UP000008370"/>
    </source>
</evidence>
<evidence type="ECO:0000313" key="1">
    <source>
        <dbReference type="EMBL" id="EKM48635.1"/>
    </source>
</evidence>
<sequence>MFPEPAEVRRRRLIRGIDKDKFIIHLMRADLARSQYCGYCFQRQLRRRIFGPYSCALDWLTSSTTSIAREACMRLIKSPKQI</sequence>
<name>K5VPI5_PHACS</name>
<dbReference type="Proteomes" id="UP000008370">
    <property type="component" value="Unassembled WGS sequence"/>
</dbReference>
<proteinExistence type="predicted"/>
<dbReference type="GeneID" id="18919340"/>
<dbReference type="HOGENOM" id="CLU_2564705_0_0_1"/>
<gene>
    <name evidence="1" type="ORF">PHACADRAFT_266241</name>
</gene>
<feature type="non-terminal residue" evidence="1">
    <location>
        <position position="82"/>
    </location>
</feature>
<dbReference type="KEGG" id="pco:PHACADRAFT_266241"/>
<organism evidence="1 2">
    <name type="scientific">Phanerochaete carnosa (strain HHB-10118-sp)</name>
    <name type="common">White-rot fungus</name>
    <name type="synonym">Peniophora carnosa</name>
    <dbReference type="NCBI Taxonomy" id="650164"/>
    <lineage>
        <taxon>Eukaryota</taxon>
        <taxon>Fungi</taxon>
        <taxon>Dikarya</taxon>
        <taxon>Basidiomycota</taxon>
        <taxon>Agaricomycotina</taxon>
        <taxon>Agaricomycetes</taxon>
        <taxon>Polyporales</taxon>
        <taxon>Phanerochaetaceae</taxon>
        <taxon>Phanerochaete</taxon>
    </lineage>
</organism>